<dbReference type="GO" id="GO:0003700">
    <property type="term" value="F:DNA-binding transcription factor activity"/>
    <property type="evidence" value="ECO:0007669"/>
    <property type="project" value="InterPro"/>
</dbReference>
<feature type="region of interest" description="Disordered" evidence="2">
    <location>
        <begin position="1"/>
        <end position="52"/>
    </location>
</feature>
<organism evidence="3 4">
    <name type="scientific">Carnegiea gigantea</name>
    <dbReference type="NCBI Taxonomy" id="171969"/>
    <lineage>
        <taxon>Eukaryota</taxon>
        <taxon>Viridiplantae</taxon>
        <taxon>Streptophyta</taxon>
        <taxon>Embryophyta</taxon>
        <taxon>Tracheophyta</taxon>
        <taxon>Spermatophyta</taxon>
        <taxon>Magnoliopsida</taxon>
        <taxon>eudicotyledons</taxon>
        <taxon>Gunneridae</taxon>
        <taxon>Pentapetalae</taxon>
        <taxon>Caryophyllales</taxon>
        <taxon>Cactineae</taxon>
        <taxon>Cactaceae</taxon>
        <taxon>Cactoideae</taxon>
        <taxon>Echinocereeae</taxon>
        <taxon>Carnegiea</taxon>
    </lineage>
</organism>
<evidence type="ECO:0000313" key="3">
    <source>
        <dbReference type="EMBL" id="KAJ8439284.1"/>
    </source>
</evidence>
<protein>
    <submittedName>
        <fullName evidence="3">Uncharacterized protein</fullName>
    </submittedName>
</protein>
<dbReference type="Proteomes" id="UP001153076">
    <property type="component" value="Unassembled WGS sequence"/>
</dbReference>
<comment type="caution">
    <text evidence="3">The sequence shown here is derived from an EMBL/GenBank/DDBJ whole genome shotgun (WGS) entry which is preliminary data.</text>
</comment>
<keyword evidence="1" id="KW-0175">Coiled coil</keyword>
<dbReference type="PANTHER" id="PTHR46835">
    <property type="entry name" value="BASIC-LEUCINE ZIPPER (BZIP) TRANSCRIPTION FACTOR FAMILY PROTEIN-RELATED"/>
    <property type="match status" value="1"/>
</dbReference>
<gene>
    <name evidence="3" type="ORF">Cgig2_016832</name>
</gene>
<keyword evidence="4" id="KW-1185">Reference proteome</keyword>
<dbReference type="InterPro" id="IPR044759">
    <property type="entry name" value="bZIP_RF2"/>
</dbReference>
<feature type="compositionally biased region" description="Pro residues" evidence="2">
    <location>
        <begin position="1"/>
        <end position="11"/>
    </location>
</feature>
<evidence type="ECO:0000256" key="2">
    <source>
        <dbReference type="SAM" id="MobiDB-lite"/>
    </source>
</evidence>
<dbReference type="GO" id="GO:0005634">
    <property type="term" value="C:nucleus"/>
    <property type="evidence" value="ECO:0007669"/>
    <property type="project" value="UniProtKB-ARBA"/>
</dbReference>
<dbReference type="AlphaFoldDB" id="A0A9Q1KAB0"/>
<accession>A0A9Q1KAB0</accession>
<dbReference type="CDD" id="cd14703">
    <property type="entry name" value="bZIP_plant_RF2"/>
    <property type="match status" value="1"/>
</dbReference>
<proteinExistence type="predicted"/>
<reference evidence="3" key="1">
    <citation type="submission" date="2022-04" db="EMBL/GenBank/DDBJ databases">
        <title>Carnegiea gigantea Genome sequencing and assembly v2.</title>
        <authorList>
            <person name="Copetti D."/>
            <person name="Sanderson M.J."/>
            <person name="Burquez A."/>
            <person name="Wojciechowski M.F."/>
        </authorList>
    </citation>
    <scope>NUCLEOTIDE SEQUENCE</scope>
    <source>
        <strain evidence="3">SGP5-SGP5p</strain>
        <tissue evidence="3">Aerial part</tissue>
    </source>
</reference>
<dbReference type="EMBL" id="JAKOGI010000225">
    <property type="protein sequence ID" value="KAJ8439284.1"/>
    <property type="molecule type" value="Genomic_DNA"/>
</dbReference>
<dbReference type="PANTHER" id="PTHR46835:SF4">
    <property type="entry name" value="B-ZIP PROTEIN"/>
    <property type="match status" value="1"/>
</dbReference>
<evidence type="ECO:0000256" key="1">
    <source>
        <dbReference type="SAM" id="Coils"/>
    </source>
</evidence>
<sequence length="298" mass="33545">MSRPSQLPPRCPFQRKANVRPTHEPSALSPPRVNESGTRHHKSFSHSSTLDDQPAWLDDLLNESDSNPRRIFHSRSASDSASLFDGFVPNMMLSSNKNEEHLDSKKGGNTLESSCVYGPNSPRKSYNKEFSGSSLLLALSDYVGQSPVQYVEDISQSSGTRVDCTSNNELDSEPKIGKRHPGQRSRARKLQYIAELERTVNVFQALESELAVRISAQLQQKVILAMENNKLKQQMARLQQQKLIMDGEYQSLREEAERLKLGLSSSLASKFITYAGSSDTDDNTEVSRQMFDWKKLHL</sequence>
<evidence type="ECO:0000313" key="4">
    <source>
        <dbReference type="Proteomes" id="UP001153076"/>
    </source>
</evidence>
<name>A0A9Q1KAB0_9CARY</name>
<feature type="coiled-coil region" evidence="1">
    <location>
        <begin position="221"/>
        <end position="255"/>
    </location>
</feature>
<dbReference type="OrthoDB" id="1906396at2759"/>
<dbReference type="InterPro" id="IPR044797">
    <property type="entry name" value="At4g06598-like"/>
</dbReference>